<dbReference type="PANTHER" id="PTHR43531:SF14">
    <property type="entry name" value="METHYL-ACCEPTING CHEMOTAXIS PROTEIN I-RELATED"/>
    <property type="match status" value="1"/>
</dbReference>
<dbReference type="Pfam" id="PF00672">
    <property type="entry name" value="HAMP"/>
    <property type="match status" value="1"/>
</dbReference>
<dbReference type="GO" id="GO:0007165">
    <property type="term" value="P:signal transduction"/>
    <property type="evidence" value="ECO:0007669"/>
    <property type="project" value="UniProtKB-KW"/>
</dbReference>
<dbReference type="GO" id="GO:0005886">
    <property type="term" value="C:plasma membrane"/>
    <property type="evidence" value="ECO:0007669"/>
    <property type="project" value="TreeGrafter"/>
</dbReference>
<dbReference type="PANTHER" id="PTHR43531">
    <property type="entry name" value="PROTEIN ICFG"/>
    <property type="match status" value="1"/>
</dbReference>
<organism evidence="7 10">
    <name type="scientific">Pseudoduganella plicata</name>
    <dbReference type="NCBI Taxonomy" id="321984"/>
    <lineage>
        <taxon>Bacteria</taxon>
        <taxon>Pseudomonadati</taxon>
        <taxon>Pseudomonadota</taxon>
        <taxon>Betaproteobacteria</taxon>
        <taxon>Burkholderiales</taxon>
        <taxon>Oxalobacteraceae</taxon>
        <taxon>Telluria group</taxon>
        <taxon>Pseudoduganella</taxon>
    </lineage>
</organism>
<dbReference type="PRINTS" id="PR00260">
    <property type="entry name" value="CHEMTRNSDUCR"/>
</dbReference>
<dbReference type="Gene3D" id="1.10.287.950">
    <property type="entry name" value="Methyl-accepting chemotaxis protein"/>
    <property type="match status" value="1"/>
</dbReference>
<comment type="similarity">
    <text evidence="3">Belongs to the methyl-accepting chemotaxis (MCP) protein family.</text>
</comment>
<dbReference type="Pfam" id="PF12729">
    <property type="entry name" value="4HB_MCP_1"/>
    <property type="match status" value="1"/>
</dbReference>
<dbReference type="SMART" id="SM00283">
    <property type="entry name" value="MA"/>
    <property type="match status" value="1"/>
</dbReference>
<dbReference type="CDD" id="cd11386">
    <property type="entry name" value="MCP_signal"/>
    <property type="match status" value="1"/>
</dbReference>
<dbReference type="OrthoDB" id="5441488at2"/>
<evidence type="ECO:0000313" key="7">
    <source>
        <dbReference type="EMBL" id="GGZ02812.1"/>
    </source>
</evidence>
<reference evidence="7" key="1">
    <citation type="journal article" date="2014" name="Int. J. Syst. Evol. Microbiol.">
        <title>Complete genome sequence of Corynebacterium casei LMG S-19264T (=DSM 44701T), isolated from a smear-ripened cheese.</title>
        <authorList>
            <consortium name="US DOE Joint Genome Institute (JGI-PGF)"/>
            <person name="Walter F."/>
            <person name="Albersmeier A."/>
            <person name="Kalinowski J."/>
            <person name="Ruckert C."/>
        </authorList>
    </citation>
    <scope>NUCLEOTIDE SEQUENCE</scope>
    <source>
        <strain evidence="7">KCTC 12344</strain>
    </source>
</reference>
<gene>
    <name evidence="8" type="ORF">E1742_19450</name>
    <name evidence="7" type="ORF">GCM10007388_40540</name>
</gene>
<proteinExistence type="inferred from homology"/>
<dbReference type="Proteomes" id="UP000619512">
    <property type="component" value="Unassembled WGS sequence"/>
</dbReference>
<evidence type="ECO:0000259" key="5">
    <source>
        <dbReference type="PROSITE" id="PS50111"/>
    </source>
</evidence>
<evidence type="ECO:0000313" key="10">
    <source>
        <dbReference type="Proteomes" id="UP000619512"/>
    </source>
</evidence>
<dbReference type="InterPro" id="IPR051310">
    <property type="entry name" value="MCP_chemotaxis"/>
</dbReference>
<evidence type="ECO:0000259" key="6">
    <source>
        <dbReference type="PROSITE" id="PS50885"/>
    </source>
</evidence>
<dbReference type="Pfam" id="PF00015">
    <property type="entry name" value="MCPsignal"/>
    <property type="match status" value="1"/>
</dbReference>
<dbReference type="EMBL" id="BMWW01000008">
    <property type="protein sequence ID" value="GGZ02812.1"/>
    <property type="molecule type" value="Genomic_DNA"/>
</dbReference>
<evidence type="ECO:0000313" key="9">
    <source>
        <dbReference type="Proteomes" id="UP000294359"/>
    </source>
</evidence>
<dbReference type="InterPro" id="IPR004089">
    <property type="entry name" value="MCPsignal_dom"/>
</dbReference>
<feature type="domain" description="HAMP" evidence="6">
    <location>
        <begin position="213"/>
        <end position="265"/>
    </location>
</feature>
<dbReference type="GO" id="GO:0004888">
    <property type="term" value="F:transmembrane signaling receptor activity"/>
    <property type="evidence" value="ECO:0007669"/>
    <property type="project" value="InterPro"/>
</dbReference>
<dbReference type="PROSITE" id="PS50885">
    <property type="entry name" value="HAMP"/>
    <property type="match status" value="1"/>
</dbReference>
<comment type="subcellular location">
    <subcellularLocation>
        <location evidence="1">Membrane</location>
    </subcellularLocation>
</comment>
<evidence type="ECO:0000256" key="2">
    <source>
        <dbReference type="ARBA" id="ARBA00022481"/>
    </source>
</evidence>
<dbReference type="GO" id="GO:0006935">
    <property type="term" value="P:chemotaxis"/>
    <property type="evidence" value="ECO:0007669"/>
    <property type="project" value="InterPro"/>
</dbReference>
<dbReference type="InterPro" id="IPR004090">
    <property type="entry name" value="Chemotax_Me-accpt_rcpt"/>
</dbReference>
<reference evidence="7" key="3">
    <citation type="submission" date="2022-12" db="EMBL/GenBank/DDBJ databases">
        <authorList>
            <person name="Sun Q."/>
            <person name="Kim S."/>
        </authorList>
    </citation>
    <scope>NUCLEOTIDE SEQUENCE</scope>
    <source>
        <strain evidence="7">KCTC 12344</strain>
    </source>
</reference>
<evidence type="ECO:0000256" key="3">
    <source>
        <dbReference type="ARBA" id="ARBA00029447"/>
    </source>
</evidence>
<keyword evidence="9" id="KW-1185">Reference proteome</keyword>
<accession>A0A4V1AU68</accession>
<dbReference type="SMART" id="SM00304">
    <property type="entry name" value="HAMP"/>
    <property type="match status" value="1"/>
</dbReference>
<feature type="domain" description="Methyl-accepting transducer" evidence="5">
    <location>
        <begin position="270"/>
        <end position="499"/>
    </location>
</feature>
<sequence length="537" mass="56944">MNILSNMKIGRRLALGFALVLLLSIGTTIVGVFKLNAVADAAEQMLDEPVRKERLITDWSSNIAIAVIRTSAIIRSSDPTLGQFFAKHTKETNEKAAVYMKQAEAMLTTPEEKQALAKMMEVRGAYVSGRNEAIRLKSEGKPEESNEVHDRVYIPAAEAYQASMAALVKIQRDRIDALRHQIQDIKTESRRIVMLLGCLSVAFGVVCAWWLTRSITVPVTAAVALARRVAAGDLTSCPEAGSQDEIGELQNALKHMNDHLLGLVREIRSGSDAIASASSDIAAGNADLSVRTEEQAGTLEETASSMEELTSTVTHSAANARQAATLATSASDVASRGGAVVSQVVQTMASINESSKKIADIIGVIDSIAFQTNILALNAAVEAARAGEQGRGFAVVATEVRSLAHRSAAAAKEIKQLITDSVARVDDGARLVDQAGSTMNDIVDSVKRVADIIGEITMATEEQTAGIGQINQAIAQMDQVTQQNAAMVEQAATASEAMQEQAAHLAGIVSIFKLDTTQQVASAAPGHALAVPRLQLA</sequence>
<dbReference type="RefSeq" id="WP_134386821.1">
    <property type="nucleotide sequence ID" value="NZ_BMWW01000008.1"/>
</dbReference>
<dbReference type="SUPFAM" id="SSF58104">
    <property type="entry name" value="Methyl-accepting chemotaxis protein (MCP) signaling domain"/>
    <property type="match status" value="1"/>
</dbReference>
<evidence type="ECO:0000256" key="4">
    <source>
        <dbReference type="PROSITE-ProRule" id="PRU00284"/>
    </source>
</evidence>
<dbReference type="InterPro" id="IPR003660">
    <property type="entry name" value="HAMP_dom"/>
</dbReference>
<name>A0A4V1AU68_9BURK</name>
<dbReference type="AlphaFoldDB" id="A0A4V1AU68"/>
<dbReference type="CDD" id="cd19411">
    <property type="entry name" value="MCP2201-like_sensor"/>
    <property type="match status" value="1"/>
</dbReference>
<evidence type="ECO:0000256" key="1">
    <source>
        <dbReference type="ARBA" id="ARBA00004370"/>
    </source>
</evidence>
<dbReference type="InterPro" id="IPR024478">
    <property type="entry name" value="HlyB_4HB_MCP"/>
</dbReference>
<reference evidence="8 9" key="2">
    <citation type="submission" date="2019-03" db="EMBL/GenBank/DDBJ databases">
        <title>Draft Genome Sequences of Six Type Strains of the Genus Massilia.</title>
        <authorList>
            <person name="Miess H."/>
            <person name="Frediansyhah A."/>
            <person name="Gross H."/>
        </authorList>
    </citation>
    <scope>NUCLEOTIDE SEQUENCE [LARGE SCALE GENOMIC DNA]</scope>
    <source>
        <strain evidence="8 9">DSM 17505</strain>
    </source>
</reference>
<dbReference type="EMBL" id="CP038026">
    <property type="protein sequence ID" value="QBQ38118.1"/>
    <property type="molecule type" value="Genomic_DNA"/>
</dbReference>
<keyword evidence="2" id="KW-0488">Methylation</keyword>
<dbReference type="FunFam" id="1.10.287.950:FF:000001">
    <property type="entry name" value="Methyl-accepting chemotaxis sensory transducer"/>
    <property type="match status" value="1"/>
</dbReference>
<protein>
    <submittedName>
        <fullName evidence="8">HAMP domain-containing protein</fullName>
    </submittedName>
    <submittedName>
        <fullName evidence="7">Methyl-accepting chemotaxis protein</fullName>
    </submittedName>
</protein>
<keyword evidence="4" id="KW-0807">Transducer</keyword>
<dbReference type="InterPro" id="IPR047347">
    <property type="entry name" value="YvaQ-like_sensor"/>
</dbReference>
<evidence type="ECO:0000313" key="8">
    <source>
        <dbReference type="EMBL" id="QBQ38118.1"/>
    </source>
</evidence>
<dbReference type="PROSITE" id="PS50111">
    <property type="entry name" value="CHEMOTAXIS_TRANSDUC_2"/>
    <property type="match status" value="1"/>
</dbReference>
<dbReference type="Proteomes" id="UP000294359">
    <property type="component" value="Chromosome"/>
</dbReference>